<dbReference type="Proteomes" id="UP001597267">
    <property type="component" value="Unassembled WGS sequence"/>
</dbReference>
<dbReference type="InterPro" id="IPR000522">
    <property type="entry name" value="ABC_transptr_permease_BtuC"/>
</dbReference>
<keyword evidence="7 8" id="KW-0472">Membrane</keyword>
<evidence type="ECO:0000313" key="9">
    <source>
        <dbReference type="EMBL" id="MFD1670811.1"/>
    </source>
</evidence>
<comment type="similarity">
    <text evidence="2">Belongs to the binding-protein-dependent transport system permease family. FecCD subfamily.</text>
</comment>
<evidence type="ECO:0000256" key="2">
    <source>
        <dbReference type="ARBA" id="ARBA00007935"/>
    </source>
</evidence>
<keyword evidence="10" id="KW-1185">Reference proteome</keyword>
<evidence type="ECO:0000256" key="5">
    <source>
        <dbReference type="ARBA" id="ARBA00022692"/>
    </source>
</evidence>
<feature type="transmembrane region" description="Helical" evidence="8">
    <location>
        <begin position="148"/>
        <end position="168"/>
    </location>
</feature>
<sequence length="335" mass="35697">MKRQMKLYVGLISAAVILIVASLCLLAVGDIQLSFGQVFKTLLGDRSDNIANIVVWQFRFPNLLAALITGGALAVSGLILQTLTRNPLADSSILGINAGASLGAVVLLSVASRIGLTDTSQWLPFSALIGALISGCLVMLVNRQGSPIRVLLGGVALTSALNGIILMLELQMNRFNFEKILVWLSGSFWNKDTAFLLKNGAVALVLLIVVIFFIPVLNSFTLGTKMALGIGVNVKTTQRILLLLAVGLATVAISVGGAISFVGLMAPNIAKRFMGERIQYLLPMSWLLGSCIMVLAEFVAVNGFGNAELPVGLVVAVITMPYFIYQLFTQKTQTV</sequence>
<feature type="transmembrane region" description="Helical" evidence="8">
    <location>
        <begin position="60"/>
        <end position="80"/>
    </location>
</feature>
<feature type="transmembrane region" description="Helical" evidence="8">
    <location>
        <begin position="278"/>
        <end position="299"/>
    </location>
</feature>
<dbReference type="Pfam" id="PF01032">
    <property type="entry name" value="FecCD"/>
    <property type="match status" value="1"/>
</dbReference>
<dbReference type="SUPFAM" id="SSF81345">
    <property type="entry name" value="ABC transporter involved in vitamin B12 uptake, BtuC"/>
    <property type="match status" value="1"/>
</dbReference>
<keyword evidence="5 8" id="KW-0812">Transmembrane</keyword>
<evidence type="ECO:0000256" key="3">
    <source>
        <dbReference type="ARBA" id="ARBA00022448"/>
    </source>
</evidence>
<evidence type="ECO:0000256" key="8">
    <source>
        <dbReference type="SAM" id="Phobius"/>
    </source>
</evidence>
<protein>
    <submittedName>
        <fullName evidence="9">FecCD family ABC transporter permease</fullName>
    </submittedName>
</protein>
<dbReference type="PANTHER" id="PTHR30472:SF24">
    <property type="entry name" value="FERRIC ENTEROBACTIN TRANSPORT SYSTEM PERMEASE PROTEIN FEPG"/>
    <property type="match status" value="1"/>
</dbReference>
<evidence type="ECO:0000256" key="4">
    <source>
        <dbReference type="ARBA" id="ARBA00022475"/>
    </source>
</evidence>
<feature type="transmembrane region" description="Helical" evidence="8">
    <location>
        <begin position="122"/>
        <end position="141"/>
    </location>
</feature>
<keyword evidence="4" id="KW-1003">Cell membrane</keyword>
<gene>
    <name evidence="9" type="ORF">ACFQ5M_01735</name>
</gene>
<dbReference type="CDD" id="cd06550">
    <property type="entry name" value="TM_ABC_iron-siderophores_like"/>
    <property type="match status" value="1"/>
</dbReference>
<keyword evidence="3" id="KW-0813">Transport</keyword>
<dbReference type="Gene3D" id="1.10.3470.10">
    <property type="entry name" value="ABC transporter involved in vitamin B12 uptake, BtuC"/>
    <property type="match status" value="1"/>
</dbReference>
<evidence type="ECO:0000313" key="10">
    <source>
        <dbReference type="Proteomes" id="UP001597267"/>
    </source>
</evidence>
<reference evidence="10" key="1">
    <citation type="journal article" date="2019" name="Int. J. Syst. Evol. Microbiol.">
        <title>The Global Catalogue of Microorganisms (GCM) 10K type strain sequencing project: providing services to taxonomists for standard genome sequencing and annotation.</title>
        <authorList>
            <consortium name="The Broad Institute Genomics Platform"/>
            <consortium name="The Broad Institute Genome Sequencing Center for Infectious Disease"/>
            <person name="Wu L."/>
            <person name="Ma J."/>
        </authorList>
    </citation>
    <scope>NUCLEOTIDE SEQUENCE [LARGE SCALE GENOMIC DNA]</scope>
    <source>
        <strain evidence="10">CCM 8896</strain>
    </source>
</reference>
<comment type="subcellular location">
    <subcellularLocation>
        <location evidence="1">Cell membrane</location>
        <topology evidence="1">Multi-pass membrane protein</topology>
    </subcellularLocation>
</comment>
<dbReference type="InterPro" id="IPR037294">
    <property type="entry name" value="ABC_BtuC-like"/>
</dbReference>
<accession>A0ABW4J367</accession>
<feature type="transmembrane region" description="Helical" evidence="8">
    <location>
        <begin position="92"/>
        <end position="116"/>
    </location>
</feature>
<dbReference type="EMBL" id="JBHTOP010000002">
    <property type="protein sequence ID" value="MFD1670811.1"/>
    <property type="molecule type" value="Genomic_DNA"/>
</dbReference>
<feature type="transmembrane region" description="Helical" evidence="8">
    <location>
        <begin position="201"/>
        <end position="220"/>
    </location>
</feature>
<feature type="transmembrane region" description="Helical" evidence="8">
    <location>
        <begin position="241"/>
        <end position="266"/>
    </location>
</feature>
<evidence type="ECO:0000256" key="1">
    <source>
        <dbReference type="ARBA" id="ARBA00004651"/>
    </source>
</evidence>
<dbReference type="RefSeq" id="WP_125712668.1">
    <property type="nucleotide sequence ID" value="NZ_JBHTOP010000002.1"/>
</dbReference>
<evidence type="ECO:0000256" key="6">
    <source>
        <dbReference type="ARBA" id="ARBA00022989"/>
    </source>
</evidence>
<proteinExistence type="inferred from homology"/>
<comment type="caution">
    <text evidence="9">The sequence shown here is derived from an EMBL/GenBank/DDBJ whole genome shotgun (WGS) entry which is preliminary data.</text>
</comment>
<evidence type="ECO:0000256" key="7">
    <source>
        <dbReference type="ARBA" id="ARBA00023136"/>
    </source>
</evidence>
<feature type="transmembrane region" description="Helical" evidence="8">
    <location>
        <begin position="311"/>
        <end position="328"/>
    </location>
</feature>
<keyword evidence="6 8" id="KW-1133">Transmembrane helix</keyword>
<name>A0ABW4J367_9LACO</name>
<organism evidence="9 10">
    <name type="scientific">Agrilactobacillus yilanensis</name>
    <dbReference type="NCBI Taxonomy" id="2485997"/>
    <lineage>
        <taxon>Bacteria</taxon>
        <taxon>Bacillati</taxon>
        <taxon>Bacillota</taxon>
        <taxon>Bacilli</taxon>
        <taxon>Lactobacillales</taxon>
        <taxon>Lactobacillaceae</taxon>
        <taxon>Agrilactobacillus</taxon>
    </lineage>
</organism>
<dbReference type="PANTHER" id="PTHR30472">
    <property type="entry name" value="FERRIC ENTEROBACTIN TRANSPORT SYSTEM PERMEASE PROTEIN"/>
    <property type="match status" value="1"/>
</dbReference>